<dbReference type="CDD" id="cd07968">
    <property type="entry name" value="OBF_DNA_ligase_IV"/>
    <property type="match status" value="1"/>
</dbReference>
<dbReference type="HOGENOM" id="CLU_004844_1_1_1"/>
<evidence type="ECO:0000256" key="10">
    <source>
        <dbReference type="ARBA" id="ARBA00022842"/>
    </source>
</evidence>
<dbReference type="InterPro" id="IPR036420">
    <property type="entry name" value="BRCT_dom_sf"/>
</dbReference>
<dbReference type="InterPro" id="IPR012340">
    <property type="entry name" value="NA-bd_OB-fold"/>
</dbReference>
<evidence type="ECO:0000256" key="4">
    <source>
        <dbReference type="ARBA" id="ARBA00022598"/>
    </source>
</evidence>
<evidence type="ECO:0000256" key="6">
    <source>
        <dbReference type="ARBA" id="ARBA00022737"/>
    </source>
</evidence>
<keyword evidence="4 15" id="KW-0436">Ligase</keyword>
<dbReference type="eggNOG" id="KOG0966">
    <property type="taxonomic scope" value="Eukaryota"/>
</dbReference>
<dbReference type="InterPro" id="IPR016059">
    <property type="entry name" value="DNA_ligase_ATP-dep_CS"/>
</dbReference>
<keyword evidence="13" id="KW-0539">Nucleus</keyword>
<comment type="similarity">
    <text evidence="3 16">Belongs to the ATP-dependent DNA ligase family.</text>
</comment>
<dbReference type="GO" id="GO:0032807">
    <property type="term" value="C:DNA ligase IV complex"/>
    <property type="evidence" value="ECO:0007669"/>
    <property type="project" value="EnsemblFungi"/>
</dbReference>
<dbReference type="InterPro" id="IPR029710">
    <property type="entry name" value="LIG4"/>
</dbReference>
<dbReference type="STRING" id="1071378.G0WG84"/>
<keyword evidence="12 15" id="KW-0234">DNA repair</keyword>
<accession>G0WG84</accession>
<dbReference type="PROSITE" id="PS50160">
    <property type="entry name" value="DNA_LIGASE_A3"/>
    <property type="match status" value="1"/>
</dbReference>
<dbReference type="GO" id="GO:0006297">
    <property type="term" value="P:nucleotide-excision repair, DNA gap filling"/>
    <property type="evidence" value="ECO:0007669"/>
    <property type="project" value="TreeGrafter"/>
</dbReference>
<keyword evidence="7 15" id="KW-0547">Nucleotide-binding</keyword>
<dbReference type="KEGG" id="ndi:NDAI_0I02260"/>
<evidence type="ECO:0000256" key="8">
    <source>
        <dbReference type="ARBA" id="ARBA00022763"/>
    </source>
</evidence>
<comment type="cofactor">
    <cofactor evidence="1">
        <name>Mg(2+)</name>
        <dbReference type="ChEBI" id="CHEBI:18420"/>
    </cofactor>
</comment>
<dbReference type="SUPFAM" id="SSF50249">
    <property type="entry name" value="Nucleic acid-binding proteins"/>
    <property type="match status" value="1"/>
</dbReference>
<evidence type="ECO:0000259" key="19">
    <source>
        <dbReference type="PROSITE" id="PS50172"/>
    </source>
</evidence>
<dbReference type="SUPFAM" id="SSF56091">
    <property type="entry name" value="DNA ligase/mRNA capping enzyme, catalytic domain"/>
    <property type="match status" value="1"/>
</dbReference>
<evidence type="ECO:0000256" key="15">
    <source>
        <dbReference type="RuleBase" id="RU000617"/>
    </source>
</evidence>
<dbReference type="Gene3D" id="3.30.470.30">
    <property type="entry name" value="DNA ligase/mRNA capping enzyme"/>
    <property type="match status" value="1"/>
</dbReference>
<evidence type="ECO:0000256" key="13">
    <source>
        <dbReference type="ARBA" id="ARBA00023242"/>
    </source>
</evidence>
<keyword evidence="10" id="KW-0460">Magnesium</keyword>
<dbReference type="InterPro" id="IPR012308">
    <property type="entry name" value="DNA_ligase_ATP-dep_N"/>
</dbReference>
<feature type="region of interest" description="Disordered" evidence="17">
    <location>
        <begin position="1"/>
        <end position="20"/>
    </location>
</feature>
<dbReference type="OrthoDB" id="151490at2759"/>
<sequence length="967" mass="111020">MDGKAVTPTLDNDTRPATPHNFAPSPSFRWLCDELFVKLERIQQASTSKASKEFQKPINVQYYEVIQHFINLWRKTVGNDIYPALILILPYRDRRIYNVRDYTLIKAICSYLKLPKNSFTEKRLLSWKQRAGRSVRLSSFIVSEIKKRKSEPQVGTREEITIDKLNQCLDSLSEERNSKGSMGYRGLSDSPTFVFCLENMTFVELQFFFDIILKSRVIGGHEHKFLNVWHPDAQDYLSVVSDLKTVANKLWDPAVHLKNDDLTINVGSPFAPQSAKKLSISYEKICAKLKHDFFIEEKMDGERIQLHYQDYGNKLSFLSRRGTDYTYLYGESIKDGTVSKYLHLDNNVQNCVLDGEMVTFDKERNALLPFGLVKSSARSIITQEGVANEGYRPLLMVFDLVYLNGVSLVNIPLYQRKLYLEKIFTPERHIVELLRSKRCSDERSIKNALEHAISIGSEGVVLKHYNSRYTVASRNDDWIKVKPEYLEQFGENMDLIVIGKDPGKKDSLMCGLAVVEEDEPEIDEDGNEIVNLDSQDSIGEGEDKEGNEIEREKTIKRFVSFCSIANGISQEEFKYIGRITKGCWKKSDEIPPPSDLLEFGSRVPAEWIDPKDSIVIEVKARSLNNDEEATKKFKTGITLYGGYCRQIREDKDWKTCYTLSELRRMKRFKLGSNKRANNDATHALDSSKRRKARRIDYGFEKYFEQTPTTLDQSRIFDGLYFYVISDVVDATGSRVSREELYDKILNRGGVIVHNVIAKHHGENQFRILCGKYTAECQSLIDRGYDIIEPQWVLDCIKDDMLLKLEPKYCFNVSEELMKIAKRRVDGFGDSFEAQISEDSFSRLIERNVRSLRNAPPSIQYDMVDTVPLFLFYGRTILLRIKDKALFTKLKVQIRLYGGKTTGDLASCNLVVIQQNEIAVAKDVRSSLLKLTSDTDKPPVLPYIVTPEWIDSSISEGCQVPEEDHPVV</sequence>
<evidence type="ECO:0000256" key="5">
    <source>
        <dbReference type="ARBA" id="ARBA00022723"/>
    </source>
</evidence>
<gene>
    <name evidence="20" type="primary">NDAI0I02260</name>
    <name evidence="20" type="ordered locus">NDAI_0I02260</name>
</gene>
<dbReference type="PROSITE" id="PS00697">
    <property type="entry name" value="DNA_LIGASE_A1"/>
    <property type="match status" value="1"/>
</dbReference>
<dbReference type="NCBIfam" id="TIGR00574">
    <property type="entry name" value="dnl1"/>
    <property type="match status" value="1"/>
</dbReference>
<dbReference type="InterPro" id="IPR036599">
    <property type="entry name" value="DNA_ligase_N_sf"/>
</dbReference>
<dbReference type="SMART" id="SM00292">
    <property type="entry name" value="BRCT"/>
    <property type="match status" value="2"/>
</dbReference>
<evidence type="ECO:0000256" key="12">
    <source>
        <dbReference type="ARBA" id="ARBA00023204"/>
    </source>
</evidence>
<evidence type="ECO:0000313" key="20">
    <source>
        <dbReference type="EMBL" id="CCD26795.1"/>
    </source>
</evidence>
<dbReference type="InterPro" id="IPR044125">
    <property type="entry name" value="Adenylation_DNA_ligase_IV"/>
</dbReference>
<keyword evidence="8 15" id="KW-0227">DNA damage</keyword>
<evidence type="ECO:0000256" key="7">
    <source>
        <dbReference type="ARBA" id="ARBA00022741"/>
    </source>
</evidence>
<dbReference type="GO" id="GO:0043007">
    <property type="term" value="P:maintenance of rDNA"/>
    <property type="evidence" value="ECO:0007669"/>
    <property type="project" value="EnsemblFungi"/>
</dbReference>
<evidence type="ECO:0000259" key="18">
    <source>
        <dbReference type="PROSITE" id="PS50160"/>
    </source>
</evidence>
<keyword evidence="11 15" id="KW-0233">DNA recombination</keyword>
<keyword evidence="21" id="KW-1185">Reference proteome</keyword>
<evidence type="ECO:0000256" key="17">
    <source>
        <dbReference type="SAM" id="MobiDB-lite"/>
    </source>
</evidence>
<dbReference type="EMBL" id="HE580275">
    <property type="protein sequence ID" value="CCD26795.1"/>
    <property type="molecule type" value="Genomic_DNA"/>
</dbReference>
<dbReference type="GO" id="GO:0046872">
    <property type="term" value="F:metal ion binding"/>
    <property type="evidence" value="ECO:0007669"/>
    <property type="project" value="UniProtKB-KW"/>
</dbReference>
<dbReference type="PANTHER" id="PTHR45997:SF1">
    <property type="entry name" value="DNA LIGASE 4"/>
    <property type="match status" value="1"/>
</dbReference>
<evidence type="ECO:0000256" key="11">
    <source>
        <dbReference type="ARBA" id="ARBA00023172"/>
    </source>
</evidence>
<evidence type="ECO:0000256" key="3">
    <source>
        <dbReference type="ARBA" id="ARBA00007572"/>
    </source>
</evidence>
<evidence type="ECO:0000256" key="16">
    <source>
        <dbReference type="RuleBase" id="RU004196"/>
    </source>
</evidence>
<reference evidence="20 21" key="1">
    <citation type="journal article" date="2011" name="Proc. Natl. Acad. Sci. U.S.A.">
        <title>Evolutionary erosion of yeast sex chromosomes by mating-type switching accidents.</title>
        <authorList>
            <person name="Gordon J.L."/>
            <person name="Armisen D."/>
            <person name="Proux-Wera E."/>
            <person name="Oheigeartaigh S.S."/>
            <person name="Byrne K.P."/>
            <person name="Wolfe K.H."/>
        </authorList>
    </citation>
    <scope>NUCLEOTIDE SEQUENCE [LARGE SCALE GENOMIC DNA]</scope>
    <source>
        <strain evidence="21">ATCC 10597 / BCRC 20456 / CBS 421 / NBRC 0211 / NRRL Y-12639</strain>
    </source>
</reference>
<dbReference type="GO" id="GO:0071897">
    <property type="term" value="P:DNA biosynthetic process"/>
    <property type="evidence" value="ECO:0007669"/>
    <property type="project" value="InterPro"/>
</dbReference>
<dbReference type="CDD" id="cd07903">
    <property type="entry name" value="Adenylation_DNA_ligase_IV"/>
    <property type="match status" value="1"/>
</dbReference>
<evidence type="ECO:0000256" key="9">
    <source>
        <dbReference type="ARBA" id="ARBA00022840"/>
    </source>
</evidence>
<dbReference type="GO" id="GO:0097680">
    <property type="term" value="P:double-strand break repair via classical nonhomologous end joining"/>
    <property type="evidence" value="ECO:0007669"/>
    <property type="project" value="EnsemblFungi"/>
</dbReference>
<dbReference type="GO" id="GO:0003677">
    <property type="term" value="F:DNA binding"/>
    <property type="evidence" value="ECO:0007669"/>
    <property type="project" value="InterPro"/>
</dbReference>
<dbReference type="PANTHER" id="PTHR45997">
    <property type="entry name" value="DNA LIGASE 4"/>
    <property type="match status" value="1"/>
</dbReference>
<dbReference type="RefSeq" id="XP_003672038.1">
    <property type="nucleotide sequence ID" value="XM_003671990.1"/>
</dbReference>
<keyword evidence="9 15" id="KW-0067">ATP-binding</keyword>
<dbReference type="PROSITE" id="PS00333">
    <property type="entry name" value="DNA_LIGASE_A2"/>
    <property type="match status" value="1"/>
</dbReference>
<feature type="domain" description="ATP-dependent DNA ligase family profile" evidence="18">
    <location>
        <begin position="386"/>
        <end position="518"/>
    </location>
</feature>
<evidence type="ECO:0000256" key="14">
    <source>
        <dbReference type="ARBA" id="ARBA00034003"/>
    </source>
</evidence>
<dbReference type="InterPro" id="IPR000977">
    <property type="entry name" value="DNA_ligase_ATP-dep"/>
</dbReference>
<evidence type="ECO:0000256" key="1">
    <source>
        <dbReference type="ARBA" id="ARBA00001946"/>
    </source>
</evidence>
<organism evidence="20 21">
    <name type="scientific">Naumovozyma dairenensis (strain ATCC 10597 / BCRC 20456 / CBS 421 / NBRC 0211 / NRRL Y-12639)</name>
    <name type="common">Saccharomyces dairenensis</name>
    <dbReference type="NCBI Taxonomy" id="1071378"/>
    <lineage>
        <taxon>Eukaryota</taxon>
        <taxon>Fungi</taxon>
        <taxon>Dikarya</taxon>
        <taxon>Ascomycota</taxon>
        <taxon>Saccharomycotina</taxon>
        <taxon>Saccharomycetes</taxon>
        <taxon>Saccharomycetales</taxon>
        <taxon>Saccharomycetaceae</taxon>
        <taxon>Naumovozyma</taxon>
    </lineage>
</organism>
<evidence type="ECO:0000256" key="2">
    <source>
        <dbReference type="ARBA" id="ARBA00004123"/>
    </source>
</evidence>
<dbReference type="GO" id="GO:0003910">
    <property type="term" value="F:DNA ligase (ATP) activity"/>
    <property type="evidence" value="ECO:0007669"/>
    <property type="project" value="UniProtKB-EC"/>
</dbReference>
<dbReference type="Pfam" id="PF16589">
    <property type="entry name" value="BRCT_2"/>
    <property type="match status" value="1"/>
</dbReference>
<dbReference type="Proteomes" id="UP000000689">
    <property type="component" value="Chromosome 9"/>
</dbReference>
<evidence type="ECO:0000313" key="21">
    <source>
        <dbReference type="Proteomes" id="UP000000689"/>
    </source>
</evidence>
<dbReference type="InterPro" id="IPR012310">
    <property type="entry name" value="DNA_ligase_ATP-dep_cent"/>
</dbReference>
<proteinExistence type="inferred from homology"/>
<dbReference type="Gene3D" id="1.10.3260.10">
    <property type="entry name" value="DNA ligase, ATP-dependent, N-terminal domain"/>
    <property type="match status" value="1"/>
</dbReference>
<dbReference type="Gene3D" id="2.40.50.140">
    <property type="entry name" value="Nucleic acid-binding proteins"/>
    <property type="match status" value="1"/>
</dbReference>
<protein>
    <recommendedName>
        <fullName evidence="15">DNA ligase</fullName>
        <ecNumber evidence="15">6.5.1.1</ecNumber>
    </recommendedName>
</protein>
<dbReference type="OMA" id="EGIMIKH"/>
<dbReference type="AlphaFoldDB" id="G0WG84"/>
<feature type="domain" description="BRCT" evidence="19">
    <location>
        <begin position="711"/>
        <end position="809"/>
    </location>
</feature>
<comment type="subcellular location">
    <subcellularLocation>
        <location evidence="2">Nucleus</location>
    </subcellularLocation>
</comment>
<keyword evidence="5" id="KW-0479">Metal-binding</keyword>
<name>G0WG84_NAUDC</name>
<dbReference type="EC" id="6.5.1.1" evidence="15"/>
<dbReference type="GO" id="GO:0006310">
    <property type="term" value="P:DNA recombination"/>
    <property type="evidence" value="ECO:0007669"/>
    <property type="project" value="UniProtKB-KW"/>
</dbReference>
<comment type="catalytic activity">
    <reaction evidence="14 15">
        <text>ATP + (deoxyribonucleotide)n-3'-hydroxyl + 5'-phospho-(deoxyribonucleotide)m = (deoxyribonucleotide)n+m + AMP + diphosphate.</text>
        <dbReference type="EC" id="6.5.1.1"/>
    </reaction>
</comment>
<dbReference type="InterPro" id="IPR001357">
    <property type="entry name" value="BRCT_dom"/>
</dbReference>
<dbReference type="Gene3D" id="3.40.50.10190">
    <property type="entry name" value="BRCT domain"/>
    <property type="match status" value="2"/>
</dbReference>
<dbReference type="Pfam" id="PF04675">
    <property type="entry name" value="DNA_ligase_A_N"/>
    <property type="match status" value="1"/>
</dbReference>
<dbReference type="SUPFAM" id="SSF52113">
    <property type="entry name" value="BRCT domain"/>
    <property type="match status" value="2"/>
</dbReference>
<feature type="domain" description="BRCT" evidence="19">
    <location>
        <begin position="870"/>
        <end position="966"/>
    </location>
</feature>
<keyword evidence="6" id="KW-0677">Repeat</keyword>
<dbReference type="Pfam" id="PF01068">
    <property type="entry name" value="DNA_ligase_A_M"/>
    <property type="match status" value="1"/>
</dbReference>
<dbReference type="GeneID" id="11493806"/>
<dbReference type="GO" id="GO:0005524">
    <property type="term" value="F:ATP binding"/>
    <property type="evidence" value="ECO:0007669"/>
    <property type="project" value="UniProtKB-KW"/>
</dbReference>
<dbReference type="PROSITE" id="PS50172">
    <property type="entry name" value="BRCT"/>
    <property type="match status" value="2"/>
</dbReference>